<reference evidence="1" key="2">
    <citation type="submission" date="2020-09" db="EMBL/GenBank/DDBJ databases">
        <authorList>
            <person name="Sun Q."/>
            <person name="Ohkuma M."/>
        </authorList>
    </citation>
    <scope>NUCLEOTIDE SEQUENCE</scope>
    <source>
        <strain evidence="1">JCM 4346</strain>
    </source>
</reference>
<proteinExistence type="predicted"/>
<evidence type="ECO:0000313" key="2">
    <source>
        <dbReference type="Proteomes" id="UP000658320"/>
    </source>
</evidence>
<comment type="caution">
    <text evidence="1">The sequence shown here is derived from an EMBL/GenBank/DDBJ whole genome shotgun (WGS) entry which is preliminary data.</text>
</comment>
<evidence type="ECO:0000313" key="1">
    <source>
        <dbReference type="EMBL" id="GGR63753.1"/>
    </source>
</evidence>
<sequence length="67" mass="7112">MLISMQRDELLLPESVPVINPDVTAAEVIADLKTLPLWPGVSPGRAVPASLHALHAVVVRPGPWRGG</sequence>
<dbReference type="Proteomes" id="UP000658320">
    <property type="component" value="Unassembled WGS sequence"/>
</dbReference>
<dbReference type="AlphaFoldDB" id="A0A918FPE8"/>
<reference evidence="1" key="1">
    <citation type="journal article" date="2014" name="Int. J. Syst. Evol. Microbiol.">
        <title>Complete genome sequence of Corynebacterium casei LMG S-19264T (=DSM 44701T), isolated from a smear-ripened cheese.</title>
        <authorList>
            <consortium name="US DOE Joint Genome Institute (JGI-PGF)"/>
            <person name="Walter F."/>
            <person name="Albersmeier A."/>
            <person name="Kalinowski J."/>
            <person name="Ruckert C."/>
        </authorList>
    </citation>
    <scope>NUCLEOTIDE SEQUENCE</scope>
    <source>
        <strain evidence="1">JCM 4346</strain>
    </source>
</reference>
<keyword evidence="2" id="KW-1185">Reference proteome</keyword>
<protein>
    <submittedName>
        <fullName evidence="1">Uncharacterized protein</fullName>
    </submittedName>
</protein>
<gene>
    <name evidence="1" type="ORF">GCM10010251_95520</name>
</gene>
<accession>A0A918FPE8</accession>
<dbReference type="EMBL" id="BMSX01000047">
    <property type="protein sequence ID" value="GGR63753.1"/>
    <property type="molecule type" value="Genomic_DNA"/>
</dbReference>
<organism evidence="1 2">
    <name type="scientific">Streptomyces aurantiogriseus</name>
    <dbReference type="NCBI Taxonomy" id="66870"/>
    <lineage>
        <taxon>Bacteria</taxon>
        <taxon>Bacillati</taxon>
        <taxon>Actinomycetota</taxon>
        <taxon>Actinomycetes</taxon>
        <taxon>Kitasatosporales</taxon>
        <taxon>Streptomycetaceae</taxon>
        <taxon>Streptomyces</taxon>
    </lineage>
</organism>
<name>A0A918FPE8_9ACTN</name>